<dbReference type="EMBL" id="JBJQND010000003">
    <property type="protein sequence ID" value="KAL3882449.1"/>
    <property type="molecule type" value="Genomic_DNA"/>
</dbReference>
<dbReference type="Proteomes" id="UP001634394">
    <property type="component" value="Unassembled WGS sequence"/>
</dbReference>
<dbReference type="PANTHER" id="PTHR37984">
    <property type="entry name" value="PROTEIN CBG26694"/>
    <property type="match status" value="1"/>
</dbReference>
<protein>
    <recommendedName>
        <fullName evidence="4">Polyprotein</fullName>
    </recommendedName>
</protein>
<evidence type="ECO:0000313" key="2">
    <source>
        <dbReference type="EMBL" id="KAL3882449.1"/>
    </source>
</evidence>
<evidence type="ECO:0008006" key="4">
    <source>
        <dbReference type="Google" id="ProtNLM"/>
    </source>
</evidence>
<reference evidence="2 3" key="1">
    <citation type="submission" date="2024-11" db="EMBL/GenBank/DDBJ databases">
        <title>Chromosome-level genome assembly of the freshwater bivalve Anodonta woodiana.</title>
        <authorList>
            <person name="Chen X."/>
        </authorList>
    </citation>
    <scope>NUCLEOTIDE SEQUENCE [LARGE SCALE GENOMIC DNA]</scope>
    <source>
        <strain evidence="2">MN2024</strain>
        <tissue evidence="2">Gills</tissue>
    </source>
</reference>
<evidence type="ECO:0000313" key="3">
    <source>
        <dbReference type="Proteomes" id="UP001634394"/>
    </source>
</evidence>
<name>A0ABD3X874_SINWO</name>
<feature type="region of interest" description="Disordered" evidence="1">
    <location>
        <begin position="187"/>
        <end position="207"/>
    </location>
</feature>
<dbReference type="InterPro" id="IPR036397">
    <property type="entry name" value="RNaseH_sf"/>
</dbReference>
<accession>A0ABD3X874</accession>
<organism evidence="2 3">
    <name type="scientific">Sinanodonta woodiana</name>
    <name type="common">Chinese pond mussel</name>
    <name type="synonym">Anodonta woodiana</name>
    <dbReference type="NCBI Taxonomy" id="1069815"/>
    <lineage>
        <taxon>Eukaryota</taxon>
        <taxon>Metazoa</taxon>
        <taxon>Spiralia</taxon>
        <taxon>Lophotrochozoa</taxon>
        <taxon>Mollusca</taxon>
        <taxon>Bivalvia</taxon>
        <taxon>Autobranchia</taxon>
        <taxon>Heteroconchia</taxon>
        <taxon>Palaeoheterodonta</taxon>
        <taxon>Unionida</taxon>
        <taxon>Unionoidea</taxon>
        <taxon>Unionidae</taxon>
        <taxon>Unioninae</taxon>
        <taxon>Sinanodonta</taxon>
    </lineage>
</organism>
<dbReference type="PANTHER" id="PTHR37984:SF15">
    <property type="entry name" value="INTEGRASE CATALYTIC DOMAIN-CONTAINING PROTEIN"/>
    <property type="match status" value="1"/>
</dbReference>
<dbReference type="AlphaFoldDB" id="A0ABD3X874"/>
<sequence length="207" mass="24198">MTKAYLKDEQEDWDLHLMCLAATYRATPHESTGMTPNLLKLGREVRLPAGRVARNDEIATYGEYVGILRDRMQYAHDVARKHLATAAKRQRDQHDVKLCQFGYIPGDLVWILNEFRYKGISPKLQKLYTDPFIVKKKINDLNYVIILDERGWEKLLHQNKIKPYVGGSQPVWVNKMRKKIVRWNKTAEEKKNNNAESKFKTRGESKP</sequence>
<proteinExistence type="predicted"/>
<keyword evidence="3" id="KW-1185">Reference proteome</keyword>
<comment type="caution">
    <text evidence="2">The sequence shown here is derived from an EMBL/GenBank/DDBJ whole genome shotgun (WGS) entry which is preliminary data.</text>
</comment>
<dbReference type="Gene3D" id="3.30.420.10">
    <property type="entry name" value="Ribonuclease H-like superfamily/Ribonuclease H"/>
    <property type="match status" value="1"/>
</dbReference>
<evidence type="ECO:0000256" key="1">
    <source>
        <dbReference type="SAM" id="MobiDB-lite"/>
    </source>
</evidence>
<dbReference type="InterPro" id="IPR050951">
    <property type="entry name" value="Retrovirus_Pol_polyprotein"/>
</dbReference>
<gene>
    <name evidence="2" type="ORF">ACJMK2_028787</name>
</gene>